<dbReference type="PANTHER" id="PTHR11851:SF49">
    <property type="entry name" value="MITOCHONDRIAL-PROCESSING PEPTIDASE SUBUNIT ALPHA"/>
    <property type="match status" value="1"/>
</dbReference>
<dbReference type="PANTHER" id="PTHR11851">
    <property type="entry name" value="METALLOPROTEASE"/>
    <property type="match status" value="1"/>
</dbReference>
<evidence type="ECO:0000259" key="2">
    <source>
        <dbReference type="Pfam" id="PF05193"/>
    </source>
</evidence>
<protein>
    <recommendedName>
        <fullName evidence="2">Peptidase M16 C-terminal domain-containing protein</fullName>
    </recommendedName>
</protein>
<organism evidence="3 4">
    <name type="scientific">Candidatus Uhrbacteria bacterium RIFCSPHIGHO2_02_FULL_60_10</name>
    <dbReference type="NCBI Taxonomy" id="1802392"/>
    <lineage>
        <taxon>Bacteria</taxon>
        <taxon>Candidatus Uhriibacteriota</taxon>
    </lineage>
</organism>
<dbReference type="SUPFAM" id="SSF63411">
    <property type="entry name" value="LuxS/MPP-like metallohydrolase"/>
    <property type="match status" value="2"/>
</dbReference>
<dbReference type="InterPro" id="IPR007863">
    <property type="entry name" value="Peptidase_M16_C"/>
</dbReference>
<feature type="domain" description="Peptidase M16 C-terminal" evidence="2">
    <location>
        <begin position="56"/>
        <end position="231"/>
    </location>
</feature>
<gene>
    <name evidence="3" type="ORF">A3C96_00370</name>
</gene>
<name>A0A1F7U7R5_9BACT</name>
<dbReference type="EMBL" id="MGEA01000031">
    <property type="protein sequence ID" value="OGL74271.1"/>
    <property type="molecule type" value="Genomic_DNA"/>
</dbReference>
<dbReference type="Gene3D" id="3.30.830.10">
    <property type="entry name" value="Metalloenzyme, LuxS/M16 peptidase-like"/>
    <property type="match status" value="2"/>
</dbReference>
<accession>A0A1F7U7R5</accession>
<sequence length="313" mass="34019">MRPEVVDAERSIITEEMRMIMDDPMRLVDDQLDAAVYAGSPLARFICGTPESVLGIGRDELVAYRDAHYRPERTVVVVAGAFNPAVARRLVKERFGRQKSLGRKPAVASKVRPPLDGPRLKLLDKPTEQAHLALGFPAVRLGDSRLPAVKMLSVILGGGMSSRLFSEVREKRGLAYAVWSHCHTYEDTGHFSVQLGTSPDKAVTALEVAIGELRRIATEGVSVAELAAAKEFVKGKTLMAMDDPGALAEFYGKQALMEGKVETLKARIAKLQAVTPAKVKAAAQMIFRPGRASFAAIGPFQDEAPFLRAIAKL</sequence>
<comment type="caution">
    <text evidence="3">The sequence shown here is derived from an EMBL/GenBank/DDBJ whole genome shotgun (WGS) entry which is preliminary data.</text>
</comment>
<evidence type="ECO:0000256" key="1">
    <source>
        <dbReference type="ARBA" id="ARBA00007261"/>
    </source>
</evidence>
<evidence type="ECO:0000313" key="3">
    <source>
        <dbReference type="EMBL" id="OGL74271.1"/>
    </source>
</evidence>
<dbReference type="Pfam" id="PF05193">
    <property type="entry name" value="Peptidase_M16_C"/>
    <property type="match status" value="1"/>
</dbReference>
<dbReference type="GO" id="GO:0046872">
    <property type="term" value="F:metal ion binding"/>
    <property type="evidence" value="ECO:0007669"/>
    <property type="project" value="InterPro"/>
</dbReference>
<proteinExistence type="inferred from homology"/>
<reference evidence="3 4" key="1">
    <citation type="journal article" date="2016" name="Nat. Commun.">
        <title>Thousands of microbial genomes shed light on interconnected biogeochemical processes in an aquifer system.</title>
        <authorList>
            <person name="Anantharaman K."/>
            <person name="Brown C.T."/>
            <person name="Hug L.A."/>
            <person name="Sharon I."/>
            <person name="Castelle C.J."/>
            <person name="Probst A.J."/>
            <person name="Thomas B.C."/>
            <person name="Singh A."/>
            <person name="Wilkins M.J."/>
            <person name="Karaoz U."/>
            <person name="Brodie E.L."/>
            <person name="Williams K.H."/>
            <person name="Hubbard S.S."/>
            <person name="Banfield J.F."/>
        </authorList>
    </citation>
    <scope>NUCLEOTIDE SEQUENCE [LARGE SCALE GENOMIC DNA]</scope>
</reference>
<dbReference type="InterPro" id="IPR011249">
    <property type="entry name" value="Metalloenz_LuxS/M16"/>
</dbReference>
<dbReference type="Proteomes" id="UP000177088">
    <property type="component" value="Unassembled WGS sequence"/>
</dbReference>
<comment type="similarity">
    <text evidence="1">Belongs to the peptidase M16 family.</text>
</comment>
<dbReference type="AlphaFoldDB" id="A0A1F7U7R5"/>
<evidence type="ECO:0000313" key="4">
    <source>
        <dbReference type="Proteomes" id="UP000177088"/>
    </source>
</evidence>
<dbReference type="InterPro" id="IPR050361">
    <property type="entry name" value="MPP/UQCRC_Complex"/>
</dbReference>